<dbReference type="Pfam" id="PF04884">
    <property type="entry name" value="UVB_sens_prot"/>
    <property type="match status" value="1"/>
</dbReference>
<keyword evidence="3 7" id="KW-0812">Transmembrane</keyword>
<dbReference type="PANTHER" id="PTHR12770">
    <property type="entry name" value="RUS1 FAMILY PROTEIN C16ORF58"/>
    <property type="match status" value="1"/>
</dbReference>
<comment type="similarity">
    <text evidence="2">Belongs to the RUS1 family.</text>
</comment>
<feature type="transmembrane region" description="Helical" evidence="7">
    <location>
        <begin position="533"/>
        <end position="554"/>
    </location>
</feature>
<dbReference type="AlphaFoldDB" id="A0A5J4Z9F4"/>
<evidence type="ECO:0000256" key="1">
    <source>
        <dbReference type="ARBA" id="ARBA00004370"/>
    </source>
</evidence>
<dbReference type="Proteomes" id="UP000324585">
    <property type="component" value="Unassembled WGS sequence"/>
</dbReference>
<gene>
    <name evidence="9" type="ORF">FVE85_7209</name>
</gene>
<feature type="compositionally biased region" description="Polar residues" evidence="6">
    <location>
        <begin position="677"/>
        <end position="698"/>
    </location>
</feature>
<keyword evidence="4 7" id="KW-1133">Transmembrane helix</keyword>
<name>A0A5J4Z9F4_PORPP</name>
<dbReference type="PANTHER" id="PTHR12770:SF31">
    <property type="entry name" value="RUS FAMILY MEMBER 1"/>
    <property type="match status" value="1"/>
</dbReference>
<evidence type="ECO:0000313" key="10">
    <source>
        <dbReference type="Proteomes" id="UP000324585"/>
    </source>
</evidence>
<feature type="region of interest" description="Disordered" evidence="6">
    <location>
        <begin position="39"/>
        <end position="103"/>
    </location>
</feature>
<evidence type="ECO:0000256" key="5">
    <source>
        <dbReference type="ARBA" id="ARBA00023136"/>
    </source>
</evidence>
<dbReference type="InterPro" id="IPR054549">
    <property type="entry name" value="UVB_sens_RUS_dom"/>
</dbReference>
<dbReference type="OrthoDB" id="19606at2759"/>
<dbReference type="GO" id="GO:0016020">
    <property type="term" value="C:membrane"/>
    <property type="evidence" value="ECO:0007669"/>
    <property type="project" value="UniProtKB-SubCell"/>
</dbReference>
<proteinExistence type="inferred from homology"/>
<organism evidence="9 10">
    <name type="scientific">Porphyridium purpureum</name>
    <name type="common">Red alga</name>
    <name type="synonym">Porphyridium cruentum</name>
    <dbReference type="NCBI Taxonomy" id="35688"/>
    <lineage>
        <taxon>Eukaryota</taxon>
        <taxon>Rhodophyta</taxon>
        <taxon>Bangiophyceae</taxon>
        <taxon>Porphyridiales</taxon>
        <taxon>Porphyridiaceae</taxon>
        <taxon>Porphyridium</taxon>
    </lineage>
</organism>
<keyword evidence="10" id="KW-1185">Reference proteome</keyword>
<evidence type="ECO:0000256" key="3">
    <source>
        <dbReference type="ARBA" id="ARBA00022692"/>
    </source>
</evidence>
<feature type="compositionally biased region" description="Polar residues" evidence="6">
    <location>
        <begin position="60"/>
        <end position="71"/>
    </location>
</feature>
<feature type="domain" description="Protein root UVB sensitive/RUS" evidence="8">
    <location>
        <begin position="142"/>
        <end position="372"/>
    </location>
</feature>
<evidence type="ECO:0000259" key="8">
    <source>
        <dbReference type="Pfam" id="PF04884"/>
    </source>
</evidence>
<sequence>MGTCRMEMGFVVVADGSGGVFRGVTCGTKPKLPRACSSTCRRARQTPDSSGAAVDEETQPRGSTPASATRTESLRADSEAMTSGFASQSPSARGSLTQVSQVTKKRHLRLAEDGSVNVVNVNRMVARTKTQTRRAASVQFAIRNVSSVVLPKGFPSAVAPYYGRYAKWHFMHNTITATNAVLATSSLLQAAGVTSGEVPAAVAANWVLKDGVGNFARLLYGNRFAARFDSEIKRFRVLADLLHHTGTAAEILTRVYPMYFLPLAAGGNALKSCAQIIFVSTRATVNRRMALQDNIGEVTAKGDAQSVIADLTGTLVGVVASTATHDNGGAAWLLFSANVCLQMWSRIESLRALEFNTLNFYRLLLLIQVYSTEGVILDPKQLARRERFWKLRYTANPAVRANAHLDEYKDIKKVLHEASACNYLVGTLQSGRVGFSIKEGADVSDIVGATLAAVTLANHDTQNGTIAVPSMRVSDFMAELEGLGYALDRIEGFEVDYVHMGEASPSASESSTLPPPLRRHQHKERPLCTKDPYFLAAGWGPIVGATMIGLGYFASYSRIMFHSSSAKSPQSSNLLTPAYNAHFLTLSFIKLISVSCTLRSRTRSALASVNANASSVSPGLKFRSGTGSYFLWPGLSTVVDICAAPVCIPRASATPPTSTVRLLRPQTTPQVRFRSFPSLSTTSSPDNLSSRTSPKPSTRLTRVVILRVSRKQGHAMH</sequence>
<evidence type="ECO:0000256" key="2">
    <source>
        <dbReference type="ARBA" id="ARBA00007558"/>
    </source>
</evidence>
<accession>A0A5J4Z9F4</accession>
<evidence type="ECO:0000256" key="7">
    <source>
        <dbReference type="SAM" id="Phobius"/>
    </source>
</evidence>
<feature type="compositionally biased region" description="Polar residues" evidence="6">
    <location>
        <begin position="80"/>
        <end position="102"/>
    </location>
</feature>
<reference evidence="10" key="1">
    <citation type="journal article" date="2019" name="Nat. Commun.">
        <title>Expansion of phycobilisome linker gene families in mesophilic red algae.</title>
        <authorList>
            <person name="Lee J."/>
            <person name="Kim D."/>
            <person name="Bhattacharya D."/>
            <person name="Yoon H.S."/>
        </authorList>
    </citation>
    <scope>NUCLEOTIDE SEQUENCE [LARGE SCALE GENOMIC DNA]</scope>
    <source>
        <strain evidence="10">CCMP 1328</strain>
    </source>
</reference>
<dbReference type="InterPro" id="IPR006968">
    <property type="entry name" value="RUS_fam"/>
</dbReference>
<comment type="caution">
    <text evidence="9">The sequence shown here is derived from an EMBL/GenBank/DDBJ whole genome shotgun (WGS) entry which is preliminary data.</text>
</comment>
<dbReference type="EMBL" id="VRMN01000001">
    <property type="protein sequence ID" value="KAA8499624.1"/>
    <property type="molecule type" value="Genomic_DNA"/>
</dbReference>
<comment type="subcellular location">
    <subcellularLocation>
        <location evidence="1">Membrane</location>
    </subcellularLocation>
</comment>
<evidence type="ECO:0000313" key="9">
    <source>
        <dbReference type="EMBL" id="KAA8499624.1"/>
    </source>
</evidence>
<protein>
    <submittedName>
        <fullName evidence="9">Protein root UVB sensitive 1, chloroplastic</fullName>
    </submittedName>
</protein>
<evidence type="ECO:0000256" key="6">
    <source>
        <dbReference type="SAM" id="MobiDB-lite"/>
    </source>
</evidence>
<feature type="region of interest" description="Disordered" evidence="6">
    <location>
        <begin position="674"/>
        <end position="698"/>
    </location>
</feature>
<evidence type="ECO:0000256" key="4">
    <source>
        <dbReference type="ARBA" id="ARBA00022989"/>
    </source>
</evidence>
<keyword evidence="5 7" id="KW-0472">Membrane</keyword>